<evidence type="ECO:0000313" key="5">
    <source>
        <dbReference type="EMBL" id="HJG90221.1"/>
    </source>
</evidence>
<dbReference type="SUPFAM" id="SSF51261">
    <property type="entry name" value="Duplicated hybrid motif"/>
    <property type="match status" value="1"/>
</dbReference>
<feature type="compositionally biased region" description="Low complexity" evidence="2">
    <location>
        <begin position="188"/>
        <end position="200"/>
    </location>
</feature>
<reference evidence="5" key="2">
    <citation type="submission" date="2021-09" db="EMBL/GenBank/DDBJ databases">
        <authorList>
            <person name="Gilroy R."/>
        </authorList>
    </citation>
    <scope>NUCLEOTIDE SEQUENCE</scope>
    <source>
        <strain evidence="5">ChiGjej5B5-22894</strain>
    </source>
</reference>
<organism evidence="5 6">
    <name type="scientific">Brachybacterium massiliense</name>
    <dbReference type="NCBI Taxonomy" id="1755098"/>
    <lineage>
        <taxon>Bacteria</taxon>
        <taxon>Bacillati</taxon>
        <taxon>Actinomycetota</taxon>
        <taxon>Actinomycetes</taxon>
        <taxon>Micrococcales</taxon>
        <taxon>Dermabacteraceae</taxon>
        <taxon>Brachybacterium</taxon>
    </lineage>
</organism>
<dbReference type="InterPro" id="IPR011055">
    <property type="entry name" value="Dup_hybrid_motif"/>
</dbReference>
<dbReference type="InterPro" id="IPR016047">
    <property type="entry name" value="M23ase_b-sheet_dom"/>
</dbReference>
<gene>
    <name evidence="5" type="ORF">K8V81_00710</name>
</gene>
<protein>
    <submittedName>
        <fullName evidence="5">M23 family metallopeptidase</fullName>
    </submittedName>
</protein>
<evidence type="ECO:0000256" key="1">
    <source>
        <dbReference type="ARBA" id="ARBA00022729"/>
    </source>
</evidence>
<dbReference type="CDD" id="cd12797">
    <property type="entry name" value="M23_peptidase"/>
    <property type="match status" value="1"/>
</dbReference>
<keyword evidence="1 3" id="KW-0732">Signal</keyword>
<evidence type="ECO:0000259" key="4">
    <source>
        <dbReference type="Pfam" id="PF01551"/>
    </source>
</evidence>
<dbReference type="AlphaFoldDB" id="A0A921MU84"/>
<name>A0A921MU84_9MICO</name>
<dbReference type="PANTHER" id="PTHR21666">
    <property type="entry name" value="PEPTIDASE-RELATED"/>
    <property type="match status" value="1"/>
</dbReference>
<comment type="caution">
    <text evidence="5">The sequence shown here is derived from an EMBL/GenBank/DDBJ whole genome shotgun (WGS) entry which is preliminary data.</text>
</comment>
<evidence type="ECO:0000256" key="3">
    <source>
        <dbReference type="SAM" id="SignalP"/>
    </source>
</evidence>
<dbReference type="GO" id="GO:0004222">
    <property type="term" value="F:metalloendopeptidase activity"/>
    <property type="evidence" value="ECO:0007669"/>
    <property type="project" value="TreeGrafter"/>
</dbReference>
<evidence type="ECO:0000313" key="6">
    <source>
        <dbReference type="Proteomes" id="UP000742460"/>
    </source>
</evidence>
<dbReference type="Gene3D" id="2.70.70.10">
    <property type="entry name" value="Glucose Permease (Domain IIA)"/>
    <property type="match status" value="1"/>
</dbReference>
<reference evidence="5" key="1">
    <citation type="journal article" date="2021" name="PeerJ">
        <title>Extensive microbial diversity within the chicken gut microbiome revealed by metagenomics and culture.</title>
        <authorList>
            <person name="Gilroy R."/>
            <person name="Ravi A."/>
            <person name="Getino M."/>
            <person name="Pursley I."/>
            <person name="Horton D.L."/>
            <person name="Alikhan N.F."/>
            <person name="Baker D."/>
            <person name="Gharbi K."/>
            <person name="Hall N."/>
            <person name="Watson M."/>
            <person name="Adriaenssens E.M."/>
            <person name="Foster-Nyarko E."/>
            <person name="Jarju S."/>
            <person name="Secka A."/>
            <person name="Antonio M."/>
            <person name="Oren A."/>
            <person name="Chaudhuri R.R."/>
            <person name="La Ragione R."/>
            <person name="Hildebrand F."/>
            <person name="Pallen M.J."/>
        </authorList>
    </citation>
    <scope>NUCLEOTIDE SEQUENCE</scope>
    <source>
        <strain evidence="5">ChiGjej5B5-22894</strain>
    </source>
</reference>
<dbReference type="PANTHER" id="PTHR21666:SF289">
    <property type="entry name" value="L-ALA--D-GLU ENDOPEPTIDASE"/>
    <property type="match status" value="1"/>
</dbReference>
<dbReference type="EMBL" id="DYUE01000026">
    <property type="protein sequence ID" value="HJG90221.1"/>
    <property type="molecule type" value="Genomic_DNA"/>
</dbReference>
<feature type="chain" id="PRO_5037963835" evidence="3">
    <location>
        <begin position="26"/>
        <end position="232"/>
    </location>
</feature>
<dbReference type="InterPro" id="IPR050570">
    <property type="entry name" value="Cell_wall_metabolism_enzyme"/>
</dbReference>
<feature type="domain" description="M23ase beta-sheet core" evidence="4">
    <location>
        <begin position="56"/>
        <end position="153"/>
    </location>
</feature>
<feature type="signal peptide" evidence="3">
    <location>
        <begin position="1"/>
        <end position="25"/>
    </location>
</feature>
<evidence type="ECO:0000256" key="2">
    <source>
        <dbReference type="SAM" id="MobiDB-lite"/>
    </source>
</evidence>
<dbReference type="Proteomes" id="UP000742460">
    <property type="component" value="Unassembled WGS sequence"/>
</dbReference>
<feature type="region of interest" description="Disordered" evidence="2">
    <location>
        <begin position="177"/>
        <end position="223"/>
    </location>
</feature>
<accession>A0A921MU84</accession>
<dbReference type="Pfam" id="PF01551">
    <property type="entry name" value="Peptidase_M23"/>
    <property type="match status" value="1"/>
</dbReference>
<sequence length="232" mass="23581">MSGPRALLCLVLVLGVLLGAPAAPALSEDARWQWPLDPPHQVLVPFDPPAHRYGAGHRGVDLAVPAAPTPVRAVEAGTVRFSGTVAGRGVVSVVHADGLISTYEPVEGVLEAGVPVQAGTVIGTVEDRPELAHCPAATCLHLGARRGEDYLDPMLLLGLRGPSVLLPWGGGAGGARSPLGMEAPGPGPQAAGADADADAVAPKERPAPSAASPFHGPRSIPGHRMMARAVLT</sequence>
<proteinExistence type="predicted"/>